<feature type="transmembrane region" description="Helical" evidence="1">
    <location>
        <begin position="169"/>
        <end position="187"/>
    </location>
</feature>
<gene>
    <name evidence="3" type="ORF">HGMM_F51E07C10</name>
</gene>
<feature type="transmembrane region" description="Helical" evidence="1">
    <location>
        <begin position="379"/>
        <end position="397"/>
    </location>
</feature>
<sequence length="522" mass="60003">MVTEDELIQVKRNPWVDNFFRPVLITIMIMSFNYSLVSLVRLINPAWRGFYFLLGMLLTTVEALYSYRVLKHWRSRGISMLRYRLAEWVVLMVILKLLSFADKPLAVIKTHLQAMWQDPANLLDFEYYVLLMLAMVAWLAATDTIADFEALYDPYTDRTIPMENLATRFFWGGVLLMLNSGLSQWILRAGVSSLIDFDRPSLSGIVVNVLLYFVLGLVLLSQARLTILLVRWQVERITVASNLARQWARYGLIFLGLIGLIVLTLPTGYTLGFLASAAIVVQFLFQILLFILQLILFLLSLPILLLLSLLGQPAGGMFSPPPPPVLPERPPPGDPLPWLAALRSLIFWLLTLAIVWYLLKIYLDDHPGLLAAIRRVKPIAWLINLIGPVWQWLWALAQLGLDMVPKRIEPDEESGSLASKATRLWPGWFRRLSPREQILYYYLNILQRAARLGAARQSHQTPYEYEPELQQIAPQAQAEIHQLTGVFVRARYSQDRFTRQQATLVRWLWRQIRRVLGQKQAG</sequence>
<feature type="transmembrane region" description="Helical" evidence="1">
    <location>
        <begin position="49"/>
        <end position="67"/>
    </location>
</feature>
<feature type="transmembrane region" description="Helical" evidence="1">
    <location>
        <begin position="247"/>
        <end position="265"/>
    </location>
</feature>
<reference evidence="3" key="1">
    <citation type="journal article" date="2005" name="Environ. Microbiol.">
        <title>Genetic and functional properties of uncultivated thermophilic crenarchaeotes from a subsurface gold mine as revealed by analysis of genome fragments.</title>
        <authorList>
            <person name="Nunoura T."/>
            <person name="Hirayama H."/>
            <person name="Takami H."/>
            <person name="Oida H."/>
            <person name="Nishi S."/>
            <person name="Shimamura S."/>
            <person name="Suzuki Y."/>
            <person name="Inagaki F."/>
            <person name="Takai K."/>
            <person name="Nealson K.H."/>
            <person name="Horikoshi K."/>
        </authorList>
    </citation>
    <scope>NUCLEOTIDE SEQUENCE</scope>
</reference>
<keyword evidence="1" id="KW-1133">Transmembrane helix</keyword>
<feature type="transmembrane region" description="Helical" evidence="1">
    <location>
        <begin position="271"/>
        <end position="291"/>
    </location>
</feature>
<name>H5SN29_9CHLR</name>
<dbReference type="AlphaFoldDB" id="H5SN29"/>
<keyword evidence="1" id="KW-0472">Membrane</keyword>
<keyword evidence="1" id="KW-0812">Transmembrane</keyword>
<evidence type="ECO:0000256" key="1">
    <source>
        <dbReference type="SAM" id="Phobius"/>
    </source>
</evidence>
<feature type="transmembrane region" description="Helical" evidence="1">
    <location>
        <begin position="338"/>
        <end position="359"/>
    </location>
</feature>
<accession>H5SN29</accession>
<feature type="domain" description="Protein-glutamine gamma-glutamyltransferase-like C-terminal" evidence="2">
    <location>
        <begin position="442"/>
        <end position="510"/>
    </location>
</feature>
<feature type="transmembrane region" description="Helical" evidence="1">
    <location>
        <begin position="207"/>
        <end position="227"/>
    </location>
</feature>
<organism evidence="3">
    <name type="scientific">uncultured Chloroflexota bacterium</name>
    <dbReference type="NCBI Taxonomy" id="166587"/>
    <lineage>
        <taxon>Bacteria</taxon>
        <taxon>Bacillati</taxon>
        <taxon>Chloroflexota</taxon>
        <taxon>environmental samples</taxon>
    </lineage>
</organism>
<reference evidence="3" key="2">
    <citation type="journal article" date="2012" name="PLoS ONE">
        <title>A Deeply Branching Thermophilic Bacterium with an Ancient Acetyl-CoA Pathway Dominates a Subsurface Ecosystem.</title>
        <authorList>
            <person name="Takami H."/>
            <person name="Noguchi H."/>
            <person name="Takaki Y."/>
            <person name="Uchiyama I."/>
            <person name="Toyoda A."/>
            <person name="Nishi S."/>
            <person name="Chee G.-J."/>
            <person name="Arai W."/>
            <person name="Nunoura T."/>
            <person name="Itoh T."/>
            <person name="Hattori M."/>
            <person name="Takai K."/>
        </authorList>
    </citation>
    <scope>NUCLEOTIDE SEQUENCE</scope>
</reference>
<protein>
    <submittedName>
        <fullName evidence="3">Hypothetical conserved protein</fullName>
    </submittedName>
</protein>
<dbReference type="Pfam" id="PF13559">
    <property type="entry name" value="DUF4129"/>
    <property type="match status" value="1"/>
</dbReference>
<evidence type="ECO:0000313" key="3">
    <source>
        <dbReference type="EMBL" id="BAL57565.1"/>
    </source>
</evidence>
<feature type="transmembrane region" description="Helical" evidence="1">
    <location>
        <begin position="296"/>
        <end position="318"/>
    </location>
</feature>
<feature type="transmembrane region" description="Helical" evidence="1">
    <location>
        <begin position="88"/>
        <end position="107"/>
    </location>
</feature>
<evidence type="ECO:0000259" key="2">
    <source>
        <dbReference type="Pfam" id="PF13559"/>
    </source>
</evidence>
<proteinExistence type="predicted"/>
<dbReference type="EMBL" id="AP011779">
    <property type="protein sequence ID" value="BAL57565.1"/>
    <property type="molecule type" value="Genomic_DNA"/>
</dbReference>
<feature type="transmembrane region" description="Helical" evidence="1">
    <location>
        <begin position="127"/>
        <end position="148"/>
    </location>
</feature>
<feature type="transmembrane region" description="Helical" evidence="1">
    <location>
        <begin position="19"/>
        <end position="43"/>
    </location>
</feature>
<dbReference type="InterPro" id="IPR025403">
    <property type="entry name" value="TgpA-like_C"/>
</dbReference>